<gene>
    <name evidence="1" type="ORF">WOSG25_200020</name>
</gene>
<evidence type="ECO:0000313" key="1">
    <source>
        <dbReference type="EMBL" id="GAK31920.1"/>
    </source>
</evidence>
<name>A0A069CVV1_WEIOS</name>
<evidence type="ECO:0000313" key="2">
    <source>
        <dbReference type="Proteomes" id="UP000030643"/>
    </source>
</evidence>
<dbReference type="AlphaFoldDB" id="A0A069CVV1"/>
<organism evidence="1 2">
    <name type="scientific">Weissella oryzae (strain DSM 25784 / JCM 18191 / LMG 30913 / SG25)</name>
    <dbReference type="NCBI Taxonomy" id="1329250"/>
    <lineage>
        <taxon>Bacteria</taxon>
        <taxon>Bacillati</taxon>
        <taxon>Bacillota</taxon>
        <taxon>Bacilli</taxon>
        <taxon>Lactobacillales</taxon>
        <taxon>Lactobacillaceae</taxon>
        <taxon>Weissella</taxon>
    </lineage>
</organism>
<keyword evidence="2" id="KW-1185">Reference proteome</keyword>
<protein>
    <submittedName>
        <fullName evidence="1">Uncharacterized protein</fullName>
    </submittedName>
</protein>
<dbReference type="RefSeq" id="WP_027699830.1">
    <property type="nucleotide sequence ID" value="NZ_DF820503.1"/>
</dbReference>
<reference evidence="2" key="1">
    <citation type="journal article" date="2014" name="Genome Announc.">
        <title>Draft genome sequence of Weissella oryzae SG25T, isolated from fermented rice grains.</title>
        <authorList>
            <person name="Tanizawa Y."/>
            <person name="Fujisawa T."/>
            <person name="Mochizuki T."/>
            <person name="Kaminuma E."/>
            <person name="Suzuki Y."/>
            <person name="Nakamura Y."/>
            <person name="Tohno M."/>
        </authorList>
    </citation>
    <scope>NUCLEOTIDE SEQUENCE [LARGE SCALE GENOMIC DNA]</scope>
    <source>
        <strain evidence="2">DSM 25784 / JCM 18191 / LMG 30913 / SG25</strain>
    </source>
</reference>
<proteinExistence type="predicted"/>
<sequence length="92" mass="11077">MRASFIDIRYAQITRRFRYPVNNKEFFNWLMVVGANCVDELALVGYQLPADFVLQDENLKLQDLIPFEDLRMEFSNFEYYMPRKQLLNIMAQ</sequence>
<dbReference type="STRING" id="1329250.WOSG25_200020"/>
<dbReference type="Proteomes" id="UP000030643">
    <property type="component" value="Unassembled WGS sequence"/>
</dbReference>
<accession>A0A069CVV1</accession>
<dbReference type="EMBL" id="DF820503">
    <property type="protein sequence ID" value="GAK31920.1"/>
    <property type="molecule type" value="Genomic_DNA"/>
</dbReference>